<evidence type="ECO:0000256" key="1">
    <source>
        <dbReference type="SAM" id="SignalP"/>
    </source>
</evidence>
<dbReference type="EMBL" id="ABCK01000004">
    <property type="protein sequence ID" value="EDM28796.1"/>
    <property type="molecule type" value="Genomic_DNA"/>
</dbReference>
<comment type="caution">
    <text evidence="3">The sequence shown here is derived from an EMBL/GenBank/DDBJ whole genome shotgun (WGS) entry which is preliminary data.</text>
</comment>
<dbReference type="InterPro" id="IPR029010">
    <property type="entry name" value="ThuA-like"/>
</dbReference>
<sequence length="268" mass="30290">MKKHLFILFSLLMLNTVIAEQVKPIKVLMITGGGWHDYKTQAPLLKKTIESQINATIDIKWTSTKEHPVKPKTEVLPQIMATDFAKGYDVVFHNHCHVGFKDDIKINEVIDNHIKNKVGVVLTHGSFHSFRDTNAWDRLCGVHCKTHGRKAPIDVEFINKTHPVSKAINLDRFKTSEGELYRTKLNEGTVAIAKGTTLAGNKSDHTQICVFAHELDGIRVFGTTLGHHNSTMEMPEYKKMIINAILWTSGKIDKDGKIQDGYLKPREK</sequence>
<dbReference type="SUPFAM" id="SSF52317">
    <property type="entry name" value="Class I glutamine amidotransferase-like"/>
    <property type="match status" value="1"/>
</dbReference>
<protein>
    <recommendedName>
        <fullName evidence="2">ThuA-like domain-containing protein</fullName>
    </recommendedName>
</protein>
<dbReference type="InterPro" id="IPR029062">
    <property type="entry name" value="Class_I_gatase-like"/>
</dbReference>
<dbReference type="Pfam" id="PF06283">
    <property type="entry name" value="ThuA"/>
    <property type="match status" value="1"/>
</dbReference>
<dbReference type="Gene3D" id="3.40.50.880">
    <property type="match status" value="1"/>
</dbReference>
<dbReference type="PANTHER" id="PTHR40469:SF2">
    <property type="entry name" value="GALACTOSE-BINDING DOMAIN-LIKE SUPERFAMILY PROTEIN"/>
    <property type="match status" value="1"/>
</dbReference>
<dbReference type="STRING" id="313628.LNTAR_09504"/>
<feature type="chain" id="PRO_5002692271" description="ThuA-like domain-containing protein" evidence="1">
    <location>
        <begin position="20"/>
        <end position="268"/>
    </location>
</feature>
<dbReference type="PANTHER" id="PTHR40469">
    <property type="entry name" value="SECRETED GLYCOSYL HYDROLASE"/>
    <property type="match status" value="1"/>
</dbReference>
<organism evidence="3 4">
    <name type="scientific">Lentisphaera araneosa HTCC2155</name>
    <dbReference type="NCBI Taxonomy" id="313628"/>
    <lineage>
        <taxon>Bacteria</taxon>
        <taxon>Pseudomonadati</taxon>
        <taxon>Lentisphaerota</taxon>
        <taxon>Lentisphaeria</taxon>
        <taxon>Lentisphaerales</taxon>
        <taxon>Lentisphaeraceae</taxon>
        <taxon>Lentisphaera</taxon>
    </lineage>
</organism>
<dbReference type="Proteomes" id="UP000004947">
    <property type="component" value="Unassembled WGS sequence"/>
</dbReference>
<feature type="signal peptide" evidence="1">
    <location>
        <begin position="1"/>
        <end position="19"/>
    </location>
</feature>
<name>A6DIE2_9BACT</name>
<evidence type="ECO:0000313" key="3">
    <source>
        <dbReference type="EMBL" id="EDM28796.1"/>
    </source>
</evidence>
<dbReference type="RefSeq" id="WP_007277673.1">
    <property type="nucleotide sequence ID" value="NZ_ABCK01000004.1"/>
</dbReference>
<evidence type="ECO:0000259" key="2">
    <source>
        <dbReference type="Pfam" id="PF06283"/>
    </source>
</evidence>
<dbReference type="AlphaFoldDB" id="A6DIE2"/>
<keyword evidence="4" id="KW-1185">Reference proteome</keyword>
<proteinExistence type="predicted"/>
<reference evidence="3 4" key="1">
    <citation type="journal article" date="2010" name="J. Bacteriol.">
        <title>Genome sequence of Lentisphaera araneosa HTCC2155T, the type species of the order Lentisphaerales in the phylum Lentisphaerae.</title>
        <authorList>
            <person name="Thrash J.C."/>
            <person name="Cho J.C."/>
            <person name="Vergin K.L."/>
            <person name="Morris R.M."/>
            <person name="Giovannoni S.J."/>
        </authorList>
    </citation>
    <scope>NUCLEOTIDE SEQUENCE [LARGE SCALE GENOMIC DNA]</scope>
    <source>
        <strain evidence="3 4">HTCC2155</strain>
    </source>
</reference>
<feature type="domain" description="ThuA-like" evidence="2">
    <location>
        <begin position="26"/>
        <end position="248"/>
    </location>
</feature>
<keyword evidence="1" id="KW-0732">Signal</keyword>
<accession>A6DIE2</accession>
<gene>
    <name evidence="3" type="ORF">LNTAR_09504</name>
</gene>
<dbReference type="eggNOG" id="COG3828">
    <property type="taxonomic scope" value="Bacteria"/>
</dbReference>
<evidence type="ECO:0000313" key="4">
    <source>
        <dbReference type="Proteomes" id="UP000004947"/>
    </source>
</evidence>